<organism evidence="3 4">
    <name type="scientific">Sporisorium reilianum (strain SRZ2)</name>
    <name type="common">Maize head smut fungus</name>
    <dbReference type="NCBI Taxonomy" id="999809"/>
    <lineage>
        <taxon>Eukaryota</taxon>
        <taxon>Fungi</taxon>
        <taxon>Dikarya</taxon>
        <taxon>Basidiomycota</taxon>
        <taxon>Ustilaginomycotina</taxon>
        <taxon>Ustilaginomycetes</taxon>
        <taxon>Ustilaginales</taxon>
        <taxon>Ustilaginaceae</taxon>
        <taxon>Sporisorium</taxon>
    </lineage>
</organism>
<dbReference type="PANTHER" id="PTHR43625:SF78">
    <property type="entry name" value="PYRIDOXAL REDUCTASE-RELATED"/>
    <property type="match status" value="1"/>
</dbReference>
<sequence>MSPIPTIALGGSASHVQIGRVAFGCMGMSWCDPSARTPDAQAFETIKAAVDAGSNLLNTGAFYGPPSDPYANLQLLRRFYDAYPEYKAKTVLSVKGGMPIANYRAKGMAGFTPDSTVEGLEADLREIREQLGTDEGGKEIDVYEMARRDPSRPVKEIMYNMLALSSETYTDADGNKVTGKGLFKHISLSELGLESIKEAASVAPIAFVELEVSPWELEAFNLGIVDYCAQHRIPVLAYSPTGKGILSGNIQSPDDLPANDVRRHMDRLSNDNLKKNVELANEFKTLAQQLSPPVSPTQLGLAWLIASSDVIIPLPGTSKASRAKENADAANVKLDAQTKSKLDDKVKQFKTAGGRYNEAARQHSALFG</sequence>
<dbReference type="PANTHER" id="PTHR43625">
    <property type="entry name" value="AFLATOXIN B1 ALDEHYDE REDUCTASE"/>
    <property type="match status" value="1"/>
</dbReference>
<evidence type="ECO:0000256" key="1">
    <source>
        <dbReference type="ARBA" id="ARBA00023002"/>
    </source>
</evidence>
<dbReference type="Pfam" id="PF00248">
    <property type="entry name" value="Aldo_ket_red"/>
    <property type="match status" value="1"/>
</dbReference>
<feature type="domain" description="NADP-dependent oxidoreductase" evidence="2">
    <location>
        <begin position="22"/>
        <end position="345"/>
    </location>
</feature>
<accession>E7A2C6</accession>
<name>E7A2C6_SPORE</name>
<dbReference type="OrthoDB" id="37537at2759"/>
<dbReference type="GO" id="GO:0005737">
    <property type="term" value="C:cytoplasm"/>
    <property type="evidence" value="ECO:0007669"/>
    <property type="project" value="TreeGrafter"/>
</dbReference>
<dbReference type="InterPro" id="IPR023210">
    <property type="entry name" value="NADP_OxRdtase_dom"/>
</dbReference>
<dbReference type="EMBL" id="FQ311473">
    <property type="protein sequence ID" value="CBQ73633.1"/>
    <property type="molecule type" value="Genomic_DNA"/>
</dbReference>
<dbReference type="GO" id="GO:0016491">
    <property type="term" value="F:oxidoreductase activity"/>
    <property type="evidence" value="ECO:0007669"/>
    <property type="project" value="UniProtKB-KW"/>
</dbReference>
<keyword evidence="1" id="KW-0560">Oxidoreductase</keyword>
<reference evidence="3 4" key="1">
    <citation type="journal article" date="2010" name="Science">
        <title>Pathogenicity determinants in smut fungi revealed by genome comparison.</title>
        <authorList>
            <person name="Schirawski J."/>
            <person name="Mannhaupt G."/>
            <person name="Muench K."/>
            <person name="Brefort T."/>
            <person name="Schipper K."/>
            <person name="Doehlemann G."/>
            <person name="Di Stasio M."/>
            <person name="Roessel N."/>
            <person name="Mendoza-Mendoza A."/>
            <person name="Pester D."/>
            <person name="Mueller O."/>
            <person name="Winterberg B."/>
            <person name="Meyer E."/>
            <person name="Ghareeb H."/>
            <person name="Wollenberg T."/>
            <person name="Muensterkoetter M."/>
            <person name="Wong P."/>
            <person name="Walter M."/>
            <person name="Stukenbrock E."/>
            <person name="Gueldener U."/>
            <person name="Kahmann R."/>
        </authorList>
    </citation>
    <scope>NUCLEOTIDE SEQUENCE [LARGE SCALE GENOMIC DNA]</scope>
    <source>
        <strain evidence="4">SRZ2</strain>
    </source>
</reference>
<dbReference type="SUPFAM" id="SSF51430">
    <property type="entry name" value="NAD(P)-linked oxidoreductase"/>
    <property type="match status" value="1"/>
</dbReference>
<dbReference type="InterPro" id="IPR036812">
    <property type="entry name" value="NAD(P)_OxRdtase_dom_sf"/>
</dbReference>
<dbReference type="Proteomes" id="UP000008867">
    <property type="component" value="Chromosome 8"/>
</dbReference>
<gene>
    <name evidence="3" type="ORF">sr14228</name>
</gene>
<proteinExistence type="predicted"/>
<evidence type="ECO:0000313" key="4">
    <source>
        <dbReference type="Proteomes" id="UP000008867"/>
    </source>
</evidence>
<dbReference type="Gene3D" id="3.20.20.100">
    <property type="entry name" value="NADP-dependent oxidoreductase domain"/>
    <property type="match status" value="1"/>
</dbReference>
<keyword evidence="4" id="KW-1185">Reference proteome</keyword>
<dbReference type="HOGENOM" id="CLU_023205_2_1_1"/>
<dbReference type="VEuPathDB" id="FungiDB:sr14228"/>
<evidence type="ECO:0000313" key="3">
    <source>
        <dbReference type="EMBL" id="CBQ73633.1"/>
    </source>
</evidence>
<dbReference type="CDD" id="cd19077">
    <property type="entry name" value="AKR_AKR8A1-2"/>
    <property type="match status" value="1"/>
</dbReference>
<dbReference type="AlphaFoldDB" id="E7A2C6"/>
<dbReference type="eggNOG" id="KOG1575">
    <property type="taxonomic scope" value="Eukaryota"/>
</dbReference>
<protein>
    <submittedName>
        <fullName evidence="3">Related to Aldo-keto reductase yakc [NADP+]</fullName>
    </submittedName>
</protein>
<dbReference type="InterPro" id="IPR050791">
    <property type="entry name" value="Aldo-Keto_reductase"/>
</dbReference>
<evidence type="ECO:0000259" key="2">
    <source>
        <dbReference type="Pfam" id="PF00248"/>
    </source>
</evidence>